<organism evidence="21 22">
    <name type="scientific">Lottia gigantea</name>
    <name type="common">Giant owl limpet</name>
    <dbReference type="NCBI Taxonomy" id="225164"/>
    <lineage>
        <taxon>Eukaryota</taxon>
        <taxon>Metazoa</taxon>
        <taxon>Spiralia</taxon>
        <taxon>Lophotrochozoa</taxon>
        <taxon>Mollusca</taxon>
        <taxon>Gastropoda</taxon>
        <taxon>Patellogastropoda</taxon>
        <taxon>Lottioidea</taxon>
        <taxon>Lottiidae</taxon>
        <taxon>Lottia</taxon>
    </lineage>
</organism>
<accession>V4AML6</accession>
<comment type="catalytic activity">
    <reaction evidence="2">
        <text>Release of N-terminal proline from a peptide.</text>
        <dbReference type="EC" id="3.4.11.5"/>
    </reaction>
</comment>
<dbReference type="Proteomes" id="UP000030746">
    <property type="component" value="Unassembled WGS sequence"/>
</dbReference>
<name>V4AML6_LOTGI</name>
<evidence type="ECO:0000256" key="3">
    <source>
        <dbReference type="ARBA" id="ARBA00009528"/>
    </source>
</evidence>
<evidence type="ECO:0000256" key="8">
    <source>
        <dbReference type="ARBA" id="ARBA00022670"/>
    </source>
</evidence>
<evidence type="ECO:0000256" key="11">
    <source>
        <dbReference type="ARBA" id="ARBA00023625"/>
    </source>
</evidence>
<evidence type="ECO:0000256" key="5">
    <source>
        <dbReference type="ARBA" id="ARBA00012568"/>
    </source>
</evidence>
<dbReference type="RefSeq" id="XP_009051081.1">
    <property type="nucleotide sequence ID" value="XM_009052833.1"/>
</dbReference>
<dbReference type="HOGENOM" id="CLU_013734_1_2_1"/>
<keyword evidence="22" id="KW-1185">Reference proteome</keyword>
<dbReference type="HAMAP" id="MF_00181">
    <property type="entry name" value="Cytosol_peptidase_M17"/>
    <property type="match status" value="1"/>
</dbReference>
<dbReference type="Pfam" id="PF00883">
    <property type="entry name" value="Peptidase_M17"/>
    <property type="match status" value="1"/>
</dbReference>
<evidence type="ECO:0000256" key="4">
    <source>
        <dbReference type="ARBA" id="ARBA00012565"/>
    </source>
</evidence>
<comment type="function">
    <text evidence="17">Cytosolic metallopeptidase that catalyzes the removal of unsubstituted N-terminal hydrophobic amino acids from various peptides. The presence of Zn(2+) ions is essential for the peptidase activity, and the association with other cofactors can modulate the substrate spectificity of the enzyme. For instance, in the presence of Mn(2+), it displays a specific Cys-Gly hydrolyzing activity of Cys-Gly-S-conjugates. Involved in the metabolism of glutathione and in the degradation of glutathione S-conjugates, which may play a role in the control of the cell redox status.</text>
</comment>
<evidence type="ECO:0000256" key="17">
    <source>
        <dbReference type="ARBA" id="ARBA00045966"/>
    </source>
</evidence>
<dbReference type="STRING" id="225164.V4AML6"/>
<evidence type="ECO:0000256" key="7">
    <source>
        <dbReference type="ARBA" id="ARBA00022438"/>
    </source>
</evidence>
<dbReference type="PROSITE" id="PS00631">
    <property type="entry name" value="CYTOSOL_AP"/>
    <property type="match status" value="1"/>
</dbReference>
<dbReference type="EC" id="3.4.13.23" evidence="11"/>
<evidence type="ECO:0000256" key="12">
    <source>
        <dbReference type="ARBA" id="ARBA00029605"/>
    </source>
</evidence>
<dbReference type="CDD" id="cd00433">
    <property type="entry name" value="Peptidase_M17"/>
    <property type="match status" value="1"/>
</dbReference>
<comment type="catalytic activity">
    <reaction evidence="10">
        <text>an S-substituted L-cysteinylglycine + H2O = an S-substituted L-cysteine + glycine</text>
        <dbReference type="Rhea" id="RHEA:60444"/>
        <dbReference type="ChEBI" id="CHEBI:15377"/>
        <dbReference type="ChEBI" id="CHEBI:57305"/>
        <dbReference type="ChEBI" id="CHEBI:58717"/>
        <dbReference type="ChEBI" id="CHEBI:143103"/>
        <dbReference type="EC" id="3.4.13.23"/>
    </reaction>
    <physiologicalReaction direction="left-to-right" evidence="10">
        <dbReference type="Rhea" id="RHEA:60445"/>
    </physiologicalReaction>
</comment>
<dbReference type="EC" id="3.4.11.1" evidence="4"/>
<dbReference type="PRINTS" id="PR00481">
    <property type="entry name" value="LAMNOPPTDASE"/>
</dbReference>
<evidence type="ECO:0000256" key="10">
    <source>
        <dbReference type="ARBA" id="ARBA00023511"/>
    </source>
</evidence>
<keyword evidence="7" id="KW-0031">Aminopeptidase</keyword>
<comment type="catalytic activity">
    <reaction evidence="1">
        <text>Release of an N-terminal amino acid, Xaa-|-Yaa-, in which Xaa is preferably Leu, but may be other amino acids including Pro although not Arg or Lys, and Yaa may be Pro. Amino acid amides and methyl esters are also readily hydrolyzed, but rates on arylamides are exceedingly low.</text>
        <dbReference type="EC" id="3.4.11.1"/>
    </reaction>
</comment>
<dbReference type="MEROPS" id="M17.001"/>
<sequence>MTRINITFKRPVNREYETVMAASMNSVSLKSRSILTIYRQLKICRRCLSSTSIRNKGLVIGVYKDDKKDDITFTPGAQYFDNQTGGKIKQALKVCGKKLKTGKNRVLYDINDEYTSVAVVNLGKHGVKFNKHEELEEGKENIRAAVAGGVSVLRDVGEEQVQVDPCGDARAAAEGSVLKLFSYDDLKGKDNKKDKMKVDLYSVEENSDNQESWKKGVILGNSQNFARLLMETPANKMTPSIFANTVQNRLGTESGVSVQIRDKYWAESKKMDAFLSVSQGSDQPPVFLEIDYNGGKEGTTPVALVGKGVTFDSGGISIKPSQDMDKMRGDMGGAACVAGTLLAAAKLKLPINIKAFIPLCENLINGRATKPGDVVTAMNGKTIQIDNTDAEGRLILADALTYADSFNPSLILDMATLTGAVDVALGSACTGVYTDSTHHWNLLHQAGGKTGDRVWRMPLFKHYSSQVTTSDLADVNNIGKYSRSGGSCTAAAFLKEFVENKNWLHLDIAGVMMNKDEVAYLGKGMSGRPTRTIVEFLSLLSQNK</sequence>
<evidence type="ECO:0000256" key="13">
    <source>
        <dbReference type="ARBA" id="ARBA00030930"/>
    </source>
</evidence>
<dbReference type="InterPro" id="IPR043472">
    <property type="entry name" value="Macro_dom-like"/>
</dbReference>
<comment type="catalytic activity">
    <reaction evidence="19">
        <text>L-cysteinylglycine + H2O = L-cysteine + glycine</text>
        <dbReference type="Rhea" id="RHEA:28783"/>
        <dbReference type="ChEBI" id="CHEBI:15377"/>
        <dbReference type="ChEBI" id="CHEBI:35235"/>
        <dbReference type="ChEBI" id="CHEBI:57305"/>
        <dbReference type="ChEBI" id="CHEBI:61694"/>
    </reaction>
    <physiologicalReaction direction="left-to-right" evidence="19">
        <dbReference type="Rhea" id="RHEA:28784"/>
    </physiologicalReaction>
</comment>
<dbReference type="KEGG" id="lgi:LOTGIDRAFT_231435"/>
<dbReference type="GO" id="GO:0030145">
    <property type="term" value="F:manganese ion binding"/>
    <property type="evidence" value="ECO:0007669"/>
    <property type="project" value="InterPro"/>
</dbReference>
<proteinExistence type="inferred from homology"/>
<keyword evidence="9" id="KW-0378">Hydrolase</keyword>
<dbReference type="EC" id="3.4.11.5" evidence="5"/>
<reference evidence="21 22" key="1">
    <citation type="journal article" date="2013" name="Nature">
        <title>Insights into bilaterian evolution from three spiralian genomes.</title>
        <authorList>
            <person name="Simakov O."/>
            <person name="Marletaz F."/>
            <person name="Cho S.J."/>
            <person name="Edsinger-Gonzales E."/>
            <person name="Havlak P."/>
            <person name="Hellsten U."/>
            <person name="Kuo D.H."/>
            <person name="Larsson T."/>
            <person name="Lv J."/>
            <person name="Arendt D."/>
            <person name="Savage R."/>
            <person name="Osoegawa K."/>
            <person name="de Jong P."/>
            <person name="Grimwood J."/>
            <person name="Chapman J.A."/>
            <person name="Shapiro H."/>
            <person name="Aerts A."/>
            <person name="Otillar R.P."/>
            <person name="Terry A.Y."/>
            <person name="Boore J.L."/>
            <person name="Grigoriev I.V."/>
            <person name="Lindberg D.R."/>
            <person name="Seaver E.C."/>
            <person name="Weisblat D.A."/>
            <person name="Putnam N.H."/>
            <person name="Rokhsar D.S."/>
        </authorList>
    </citation>
    <scope>NUCLEOTIDE SEQUENCE [LARGE SCALE GENOMIC DNA]</scope>
</reference>
<evidence type="ECO:0000256" key="6">
    <source>
        <dbReference type="ARBA" id="ARBA00014190"/>
    </source>
</evidence>
<evidence type="ECO:0000313" key="22">
    <source>
        <dbReference type="Proteomes" id="UP000030746"/>
    </source>
</evidence>
<protein>
    <recommendedName>
        <fullName evidence="6">Cytosol aminopeptidase</fullName>
        <ecNumber evidence="4">3.4.11.1</ecNumber>
        <ecNumber evidence="5">3.4.11.5</ecNumber>
        <ecNumber evidence="11">3.4.13.23</ecNumber>
    </recommendedName>
    <alternativeName>
        <fullName evidence="14">Cysteinylglycine-S-conjugate dipeptidase</fullName>
    </alternativeName>
    <alternativeName>
        <fullName evidence="15">Leucine aminopeptidase 3</fullName>
    </alternativeName>
    <alternativeName>
        <fullName evidence="16">Leucyl aminopeptidase</fullName>
    </alternativeName>
    <alternativeName>
        <fullName evidence="13">Proline aminopeptidase</fullName>
    </alternativeName>
    <alternativeName>
        <fullName evidence="12">Prolyl aminopeptidase</fullName>
    </alternativeName>
</protein>
<evidence type="ECO:0000256" key="9">
    <source>
        <dbReference type="ARBA" id="ARBA00022801"/>
    </source>
</evidence>
<dbReference type="SUPFAM" id="SSF52949">
    <property type="entry name" value="Macro domain-like"/>
    <property type="match status" value="1"/>
</dbReference>
<dbReference type="Pfam" id="PF02789">
    <property type="entry name" value="Peptidase_M17_N"/>
    <property type="match status" value="1"/>
</dbReference>
<evidence type="ECO:0000313" key="21">
    <source>
        <dbReference type="EMBL" id="ESO98387.1"/>
    </source>
</evidence>
<dbReference type="InterPro" id="IPR000819">
    <property type="entry name" value="Peptidase_M17_C"/>
</dbReference>
<dbReference type="GO" id="GO:0006508">
    <property type="term" value="P:proteolysis"/>
    <property type="evidence" value="ECO:0007669"/>
    <property type="project" value="UniProtKB-KW"/>
</dbReference>
<evidence type="ECO:0000256" key="2">
    <source>
        <dbReference type="ARBA" id="ARBA00001585"/>
    </source>
</evidence>
<dbReference type="GeneID" id="20248587"/>
<dbReference type="InterPro" id="IPR011356">
    <property type="entry name" value="Leucine_aapep/pepB"/>
</dbReference>
<comment type="similarity">
    <text evidence="3">Belongs to the peptidase M17 family.</text>
</comment>
<dbReference type="Gene3D" id="3.40.220.10">
    <property type="entry name" value="Leucine Aminopeptidase, subunit E, domain 1"/>
    <property type="match status" value="1"/>
</dbReference>
<dbReference type="Gene3D" id="3.40.630.10">
    <property type="entry name" value="Zn peptidases"/>
    <property type="match status" value="1"/>
</dbReference>
<dbReference type="InterPro" id="IPR008283">
    <property type="entry name" value="Peptidase_M17_N"/>
</dbReference>
<dbReference type="EMBL" id="KB201262">
    <property type="protein sequence ID" value="ESO98387.1"/>
    <property type="molecule type" value="Genomic_DNA"/>
</dbReference>
<dbReference type="PANTHER" id="PTHR11963">
    <property type="entry name" value="LEUCINE AMINOPEPTIDASE-RELATED"/>
    <property type="match status" value="1"/>
</dbReference>
<dbReference type="PANTHER" id="PTHR11963:SF23">
    <property type="entry name" value="CYTOSOL AMINOPEPTIDASE"/>
    <property type="match status" value="1"/>
</dbReference>
<dbReference type="CTD" id="20248587"/>
<dbReference type="GO" id="GO:0070006">
    <property type="term" value="F:metalloaminopeptidase activity"/>
    <property type="evidence" value="ECO:0007669"/>
    <property type="project" value="InterPro"/>
</dbReference>
<evidence type="ECO:0000256" key="15">
    <source>
        <dbReference type="ARBA" id="ARBA00031564"/>
    </source>
</evidence>
<evidence type="ECO:0000256" key="18">
    <source>
        <dbReference type="ARBA" id="ARBA00047881"/>
    </source>
</evidence>
<dbReference type="InterPro" id="IPR023042">
    <property type="entry name" value="Peptidase_M17_leu_NH2_pept"/>
</dbReference>
<evidence type="ECO:0000256" key="1">
    <source>
        <dbReference type="ARBA" id="ARBA00000135"/>
    </source>
</evidence>
<keyword evidence="8" id="KW-0645">Protease</keyword>
<dbReference type="AlphaFoldDB" id="V4AML6"/>
<evidence type="ECO:0000259" key="20">
    <source>
        <dbReference type="PROSITE" id="PS00631"/>
    </source>
</evidence>
<comment type="catalytic activity">
    <reaction evidence="18">
        <text>S-benzyl-L-cysteinylglycine + H2O = S-benzyl-L-cysteine + glycine</text>
        <dbReference type="Rhea" id="RHEA:62568"/>
        <dbReference type="ChEBI" id="CHEBI:15377"/>
        <dbReference type="ChEBI" id="CHEBI:57305"/>
        <dbReference type="ChEBI" id="CHEBI:145802"/>
        <dbReference type="ChEBI" id="CHEBI:145803"/>
    </reaction>
    <physiologicalReaction direction="left-to-right" evidence="18">
        <dbReference type="Rhea" id="RHEA:62569"/>
    </physiologicalReaction>
</comment>
<gene>
    <name evidence="21" type="ORF">LOTGIDRAFT_231435</name>
</gene>
<evidence type="ECO:0000256" key="19">
    <source>
        <dbReference type="ARBA" id="ARBA00049107"/>
    </source>
</evidence>
<evidence type="ECO:0000256" key="14">
    <source>
        <dbReference type="ARBA" id="ARBA00030997"/>
    </source>
</evidence>
<dbReference type="SUPFAM" id="SSF53187">
    <property type="entry name" value="Zn-dependent exopeptidases"/>
    <property type="match status" value="1"/>
</dbReference>
<evidence type="ECO:0000256" key="16">
    <source>
        <dbReference type="ARBA" id="ARBA00033172"/>
    </source>
</evidence>
<feature type="domain" description="Cytosol aminopeptidase" evidence="20">
    <location>
        <begin position="387"/>
        <end position="394"/>
    </location>
</feature>
<dbReference type="OrthoDB" id="412814at2759"/>
<dbReference type="GO" id="GO:0005737">
    <property type="term" value="C:cytoplasm"/>
    <property type="evidence" value="ECO:0007669"/>
    <property type="project" value="InterPro"/>
</dbReference>
<dbReference type="OMA" id="WPMPLPE"/>